<evidence type="ECO:0000313" key="2">
    <source>
        <dbReference type="EMBL" id="CAH0405951.1"/>
    </source>
</evidence>
<sequence>MDQTLEGYNVRGYDPSVVRQTSMGTLIMWNISKVVKKNPLLDLQSAIRATQERLCSNARGSNVNVSQEPEDQYLMCAILAWQQLGHNGTDSLYSFIESKRKDIELVDKPKLEDEENALANKINKRLSPGSFISYNSPSISNNDSTYHDAVGPVLKLPVETKIIMRMDTCNHCAPKPKKKPEQPLMDKIDAICCMDSACLERLSKLDKETAELRTRAQRLARREAQRVELLERAEAAWKDLEMGYQRRLASAEEKEEDMTKHIQKMIQERNGFKTACMTLAKQLKGMGDAAEKERELLTNLEKEICDSACERLRLSEEAARVDAQLAELQCKSAQLDRDLQFKEEQVRGRLQTMENEVDFARALTYEAERTIHAELGALRDQITTVSTRLLEEDERNGLIKEELEQLRREKMEIIEDLEGCQALCNKGTQNKMDELNKKREQLRELKEKVMECQCKLPVDAEVEVKRTPSLVALCKCMPEEKFSESCSCSSLRTTLLTNLLSDLFGGLQSELGGCCAQMPCQLLKCLEDKHNWDKASVIKTNLQNYFSKLLVGELDIAIATSIEKYHAKWVGASCADTLRQVANRCRADVDSNPDRVIEKRAQKLAEKLGDQILKERADLLTAKAKEVMKAGPPPCECSNRSGSGNPTAVYPCFVKQPTIGGAQSNASGTSTPAYWRRTHHNVAQLRSQLEDLKKVSIKKEDLKIMEDKIVKMVQRSIPEPQTEDNCIKEVQKTSLIKNHNISRASYTDQVTKRSPATKLNCLKNKQSDLMYPKQAKKNMLLGIQLGKPVKPLKKLGQSYAVNLCLCGTQKETKRNFRPEFKGIDNMKDHESAKPFKGLVINDILPQSSNIKQAKPIVKNMQSEAVNNEEKVKIDHSYCRSDIACFHKLPSNTSVDNLLNTLARWKCDLFKINSKTDNHKATMSSIDEKCIYEEIINNVSKEKSKQDNSTMIIKNISVKTLVNQCNPTYPQQLVQKVSRAVDLQSDLPMNTNSEYIGAVNLEKSNENFCKCVIDTENTPEFPYECTKFAKCDCENEKCTNKLSSKDFTENIILLPENKLLSLTTKPKMHMDEINSKSKSNNVDFINPKENVIDEDLNPISNPSTLLTGDSEYCITFLGVTLTNNKSRKDVVGKESTCFNIYHTPALKHDTADKKLRNVDKPVTNFCDEFHNKFDKALSSQQTQMGSCECSIKYEELKSFVDNALSKQRGDYCKNEDKALDTNSLRNSKPESCICCKRDESKDLEVNTFHLLEEHLRDKLDEFKSTTCESECISSSDQDKLFATILQRVKQVISDSTLNIACKCVSGGPTGGSWHRAYVLLQEYLKLKIKKVQCLCQTPEDNKHIEVLERVCNLIENDFERLKDICKCKSNRKRSRKSSKEMPQVEVPEKDTNGDLFYLNKCYDKGTSNKSMMPYRTTESQVSSNLGMHTRSCITNKQILEDRYTISCSDSNFQKSSGSNKDMDESHIEFEIKENVNDPCKKKSYQTLYHSHFPANAYRPIQTERSDKKENLDYSVFFCNTHVPYIGYTVDCSCNRTFGPCSCSKAIVLKNTDNIKNIWTTLTSKSYQHKDNSYIMNAVPKHSKEIDGIELINTNDFKKIPEKELCDEKISVHHNEEITLKVSKGNLSKTYIPNTTTSKSVDNVSLGTDWSDCISTKTKSQRATDISAMISDSLYHPIHNLMNCNTTESKEKYDPNNLSRPLSSKCDCNVVPMCHVKMLVENIEKKLMHSKCTCDSLCAKVCPEHSKRNI</sequence>
<organism evidence="2 3">
    <name type="scientific">Chilo suppressalis</name>
    <name type="common">Asiatic rice borer moth</name>
    <dbReference type="NCBI Taxonomy" id="168631"/>
    <lineage>
        <taxon>Eukaryota</taxon>
        <taxon>Metazoa</taxon>
        <taxon>Ecdysozoa</taxon>
        <taxon>Arthropoda</taxon>
        <taxon>Hexapoda</taxon>
        <taxon>Insecta</taxon>
        <taxon>Pterygota</taxon>
        <taxon>Neoptera</taxon>
        <taxon>Endopterygota</taxon>
        <taxon>Lepidoptera</taxon>
        <taxon>Glossata</taxon>
        <taxon>Ditrysia</taxon>
        <taxon>Pyraloidea</taxon>
        <taxon>Crambidae</taxon>
        <taxon>Crambinae</taxon>
        <taxon>Chilo</taxon>
    </lineage>
</organism>
<name>A0ABN8BF37_CHISP</name>
<reference evidence="2" key="1">
    <citation type="submission" date="2021-12" db="EMBL/GenBank/DDBJ databases">
        <authorList>
            <person name="King R."/>
        </authorList>
    </citation>
    <scope>NUCLEOTIDE SEQUENCE</scope>
</reference>
<accession>A0ABN8BF37</accession>
<feature type="coiled-coil region" evidence="1">
    <location>
        <begin position="248"/>
        <end position="345"/>
    </location>
</feature>
<gene>
    <name evidence="2" type="ORF">CHILSU_LOCUS9324</name>
</gene>
<evidence type="ECO:0000256" key="1">
    <source>
        <dbReference type="SAM" id="Coils"/>
    </source>
</evidence>
<feature type="coiled-coil region" evidence="1">
    <location>
        <begin position="389"/>
        <end position="455"/>
    </location>
</feature>
<keyword evidence="3" id="KW-1185">Reference proteome</keyword>
<dbReference type="Proteomes" id="UP001153292">
    <property type="component" value="Chromosome 5"/>
</dbReference>
<keyword evidence="1" id="KW-0175">Coiled coil</keyword>
<dbReference type="EMBL" id="OU963898">
    <property type="protein sequence ID" value="CAH0405951.1"/>
    <property type="molecule type" value="Genomic_DNA"/>
</dbReference>
<proteinExistence type="predicted"/>
<evidence type="ECO:0000313" key="3">
    <source>
        <dbReference type="Proteomes" id="UP001153292"/>
    </source>
</evidence>
<protein>
    <submittedName>
        <fullName evidence="2">Uncharacterized protein</fullName>
    </submittedName>
</protein>